<sequence length="691" mass="80351">MILKNYILSIFILIQLFSIHIINAQQQDFDLEDFIERNFPIQDSELNYEDLYESLFQIYQSPINLNKANRQDLQSLLILSNIQINEFLAYRAKNGDFLSIYELQAVPEFDLQTIKSILPFISIIDDGLQSDNRYLLRRILEEENNYLIIRSDRVIEPKAGYDIETDNPYLGSPNRVYTRFRISHNDDFSFGFTAEKDAGEKLSWNPGQSQYGMDYWSFHAQLENIGKLKNIILGDYQLQLGQSLLFGAGFSVGKGSQTVATARRSNLGALPYTSVLETNFFRGIAATYSIHSNLDFTSFYSYNSIDASTEIDSALSQEEYFSSIRLNGFHRTNSELEAKNAINAQNFGGNLLFTTTDQKLNVGLNFIQTIYDRPYFRQNNKYNQFEFSGDQNSNYGLFVNYYWRNFHFFGESAMSSSKGIGSVGGFIASLASNVQTSIVLRHYQKDFHSFYGNAFGENTRNINEKGVYWGLEYQPFRKLSISAYHDQFIFPWLKFRADAPSKGNESLIRFNYKFNRQINFYSQFRIENKERNVETLDESNLYGLANGQKRNYIVNLDIKPKSIISFKMRAQFSEYLIKESYTNGMAVIQDINFDFGNFRLSTRYSIFDTDDYENRQYVYEKDVLYAFSIPAYQNTGTRNYVLAQYKFSKNLQLWARYSQFRYLDLDSIGSGNEEINGNTKSEVKFQMMLKI</sequence>
<accession>A0AA51ZV70</accession>
<proteinExistence type="predicted"/>
<name>A0AA51ZV70_9BACT</name>
<dbReference type="InterPro" id="IPR010994">
    <property type="entry name" value="RuvA_2-like"/>
</dbReference>
<gene>
    <name evidence="1" type="ORF">QYS47_33635</name>
</gene>
<reference evidence="1" key="1">
    <citation type="submission" date="2023-08" db="EMBL/GenBank/DDBJ databases">
        <title>Comparative genomics and taxonomic characterization of three novel marine species of genus Marivirga.</title>
        <authorList>
            <person name="Muhammad N."/>
            <person name="Kim S.-G."/>
        </authorList>
    </citation>
    <scope>NUCLEOTIDE SEQUENCE</scope>
    <source>
        <strain evidence="1">BKB1-2</strain>
    </source>
</reference>
<dbReference type="KEGG" id="marp:QYS47_33635"/>
<dbReference type="SUPFAM" id="SSF47781">
    <property type="entry name" value="RuvA domain 2-like"/>
    <property type="match status" value="1"/>
</dbReference>
<evidence type="ECO:0000313" key="1">
    <source>
        <dbReference type="EMBL" id="WNB17335.1"/>
    </source>
</evidence>
<dbReference type="AlphaFoldDB" id="A0AA51ZV70"/>
<dbReference type="RefSeq" id="WP_322346784.1">
    <property type="nucleotide sequence ID" value="NZ_CP129968.2"/>
</dbReference>
<protein>
    <submittedName>
        <fullName evidence="1">Helix-hairpin-helix domain-containing protein</fullName>
    </submittedName>
</protein>
<dbReference type="Pfam" id="PF12836">
    <property type="entry name" value="HHH_3"/>
    <property type="match status" value="1"/>
</dbReference>
<dbReference type="Proteomes" id="UP001232019">
    <property type="component" value="Chromosome"/>
</dbReference>
<organism evidence="1">
    <name type="scientific">Marivirga arenosa</name>
    <dbReference type="NCBI Taxonomy" id="3059076"/>
    <lineage>
        <taxon>Bacteria</taxon>
        <taxon>Pseudomonadati</taxon>
        <taxon>Bacteroidota</taxon>
        <taxon>Cytophagia</taxon>
        <taxon>Cytophagales</taxon>
        <taxon>Marivirgaceae</taxon>
        <taxon>Marivirga</taxon>
    </lineage>
</organism>
<dbReference type="EMBL" id="CP129968">
    <property type="protein sequence ID" value="WNB17335.1"/>
    <property type="molecule type" value="Genomic_DNA"/>
</dbReference>